<name>A0AAV8QEM5_ENSVE</name>
<sequence>MVICDCHQWCKEVLVHVHEITGQGKQKHCAPSLDVIRFSSYEKEGRKEGECFGGPAMEYSSESLQHHWGLVQP</sequence>
<dbReference type="Proteomes" id="UP001222027">
    <property type="component" value="Unassembled WGS sequence"/>
</dbReference>
<reference evidence="1 2" key="1">
    <citation type="submission" date="2022-12" db="EMBL/GenBank/DDBJ databases">
        <title>Chromosome-scale assembly of the Ensete ventricosum genome.</title>
        <authorList>
            <person name="Dussert Y."/>
            <person name="Stocks J."/>
            <person name="Wendawek A."/>
            <person name="Woldeyes F."/>
            <person name="Nichols R.A."/>
            <person name="Borrell J.S."/>
        </authorList>
    </citation>
    <scope>NUCLEOTIDE SEQUENCE [LARGE SCALE GENOMIC DNA]</scope>
    <source>
        <strain evidence="2">cv. Maze</strain>
        <tissue evidence="1">Seeds</tissue>
    </source>
</reference>
<dbReference type="AlphaFoldDB" id="A0AAV8QEM5"/>
<keyword evidence="2" id="KW-1185">Reference proteome</keyword>
<proteinExistence type="predicted"/>
<gene>
    <name evidence="1" type="ORF">OPV22_007548</name>
</gene>
<evidence type="ECO:0000313" key="1">
    <source>
        <dbReference type="EMBL" id="KAJ8506662.1"/>
    </source>
</evidence>
<comment type="caution">
    <text evidence="1">The sequence shown here is derived from an EMBL/GenBank/DDBJ whole genome shotgun (WGS) entry which is preliminary data.</text>
</comment>
<organism evidence="1 2">
    <name type="scientific">Ensete ventricosum</name>
    <name type="common">Abyssinian banana</name>
    <name type="synonym">Musa ensete</name>
    <dbReference type="NCBI Taxonomy" id="4639"/>
    <lineage>
        <taxon>Eukaryota</taxon>
        <taxon>Viridiplantae</taxon>
        <taxon>Streptophyta</taxon>
        <taxon>Embryophyta</taxon>
        <taxon>Tracheophyta</taxon>
        <taxon>Spermatophyta</taxon>
        <taxon>Magnoliopsida</taxon>
        <taxon>Liliopsida</taxon>
        <taxon>Zingiberales</taxon>
        <taxon>Musaceae</taxon>
        <taxon>Ensete</taxon>
    </lineage>
</organism>
<protein>
    <submittedName>
        <fullName evidence="1">Uncharacterized protein</fullName>
    </submittedName>
</protein>
<evidence type="ECO:0000313" key="2">
    <source>
        <dbReference type="Proteomes" id="UP001222027"/>
    </source>
</evidence>
<accession>A0AAV8QEM5</accession>
<dbReference type="EMBL" id="JAQQAF010000002">
    <property type="protein sequence ID" value="KAJ8506662.1"/>
    <property type="molecule type" value="Genomic_DNA"/>
</dbReference>